<accession>A0A2Z4IPQ5</accession>
<dbReference type="InterPro" id="IPR004441">
    <property type="entry name" value="rRNA_MeTrfase_TrmH"/>
</dbReference>
<dbReference type="KEGG" id="est:DN752_11685"/>
<dbReference type="Gene3D" id="3.40.1280.10">
    <property type="match status" value="1"/>
</dbReference>
<dbReference type="Pfam" id="PF00588">
    <property type="entry name" value="SpoU_methylase"/>
    <property type="match status" value="1"/>
</dbReference>
<keyword evidence="2 4" id="KW-0808">Transferase</keyword>
<feature type="domain" description="tRNA/rRNA methyltransferase SpoU type" evidence="3">
    <location>
        <begin position="20"/>
        <end position="162"/>
    </location>
</feature>
<organism evidence="4 5">
    <name type="scientific">Echinicola strongylocentroti</name>
    <dbReference type="NCBI Taxonomy" id="1795355"/>
    <lineage>
        <taxon>Bacteria</taxon>
        <taxon>Pseudomonadati</taxon>
        <taxon>Bacteroidota</taxon>
        <taxon>Cytophagia</taxon>
        <taxon>Cytophagales</taxon>
        <taxon>Cyclobacteriaceae</taxon>
        <taxon>Echinicola</taxon>
    </lineage>
</organism>
<protein>
    <submittedName>
        <fullName evidence="4">TrmH family RNA methyltransferase</fullName>
    </submittedName>
</protein>
<evidence type="ECO:0000259" key="3">
    <source>
        <dbReference type="Pfam" id="PF00588"/>
    </source>
</evidence>
<gene>
    <name evidence="4" type="ORF">DN752_11685</name>
</gene>
<dbReference type="Proteomes" id="UP000248688">
    <property type="component" value="Chromosome"/>
</dbReference>
<evidence type="ECO:0000256" key="2">
    <source>
        <dbReference type="ARBA" id="ARBA00022679"/>
    </source>
</evidence>
<dbReference type="SUPFAM" id="SSF75217">
    <property type="entry name" value="alpha/beta knot"/>
    <property type="match status" value="1"/>
</dbReference>
<evidence type="ECO:0000256" key="1">
    <source>
        <dbReference type="ARBA" id="ARBA00022603"/>
    </source>
</evidence>
<dbReference type="GO" id="GO:0003723">
    <property type="term" value="F:RNA binding"/>
    <property type="evidence" value="ECO:0007669"/>
    <property type="project" value="InterPro"/>
</dbReference>
<dbReference type="EMBL" id="CP030041">
    <property type="protein sequence ID" value="AWW33151.1"/>
    <property type="molecule type" value="Genomic_DNA"/>
</dbReference>
<dbReference type="InterPro" id="IPR029028">
    <property type="entry name" value="Alpha/beta_knot_MTases"/>
</dbReference>
<dbReference type="GO" id="GO:0008173">
    <property type="term" value="F:RNA methyltransferase activity"/>
    <property type="evidence" value="ECO:0007669"/>
    <property type="project" value="InterPro"/>
</dbReference>
<sequence>MDELNRLSVDEFKSSDKIPLVIALDNIRSLNNVGSAFRTSDAFRIQKIYLCGITGTPPHRDIQKTALGATESVEWEYATSTLEAIARLKEQNFTICSLEQVENSTKLNEFIPDKDERYALVFGNEVFGVEEEVILASDHVLEIPQMGTKHSLNISVSMGIAIWDFVSKVGGLTRIMR</sequence>
<dbReference type="InterPro" id="IPR029026">
    <property type="entry name" value="tRNA_m1G_MTases_N"/>
</dbReference>
<reference evidence="4 5" key="1">
    <citation type="submission" date="2018-06" db="EMBL/GenBank/DDBJ databases">
        <title>Echinicola strongylocentroti sp. nov., isolated from a sea urchin Strongylocentrotus intermedius.</title>
        <authorList>
            <person name="Bae S.S."/>
        </authorList>
    </citation>
    <scope>NUCLEOTIDE SEQUENCE [LARGE SCALE GENOMIC DNA]</scope>
    <source>
        <strain evidence="4 5">MEBiC08714</strain>
    </source>
</reference>
<dbReference type="CDD" id="cd18097">
    <property type="entry name" value="SpoU-like"/>
    <property type="match status" value="1"/>
</dbReference>
<evidence type="ECO:0000313" key="5">
    <source>
        <dbReference type="Proteomes" id="UP000248688"/>
    </source>
</evidence>
<keyword evidence="5" id="KW-1185">Reference proteome</keyword>
<dbReference type="GO" id="GO:0032259">
    <property type="term" value="P:methylation"/>
    <property type="evidence" value="ECO:0007669"/>
    <property type="project" value="UniProtKB-KW"/>
</dbReference>
<dbReference type="InterPro" id="IPR001537">
    <property type="entry name" value="SpoU_MeTrfase"/>
</dbReference>
<name>A0A2Z4IPQ5_9BACT</name>
<dbReference type="OrthoDB" id="9795352at2"/>
<dbReference type="GO" id="GO:0005829">
    <property type="term" value="C:cytosol"/>
    <property type="evidence" value="ECO:0007669"/>
    <property type="project" value="TreeGrafter"/>
</dbReference>
<dbReference type="PANTHER" id="PTHR46429">
    <property type="entry name" value="23S RRNA (GUANOSINE-2'-O-)-METHYLTRANSFERASE RLMB"/>
    <property type="match status" value="1"/>
</dbReference>
<evidence type="ECO:0000313" key="4">
    <source>
        <dbReference type="EMBL" id="AWW33151.1"/>
    </source>
</evidence>
<keyword evidence="1 4" id="KW-0489">Methyltransferase</keyword>
<dbReference type="GO" id="GO:0006396">
    <property type="term" value="P:RNA processing"/>
    <property type="evidence" value="ECO:0007669"/>
    <property type="project" value="InterPro"/>
</dbReference>
<dbReference type="PANTHER" id="PTHR46429:SF1">
    <property type="entry name" value="23S RRNA (GUANOSINE-2'-O-)-METHYLTRANSFERASE RLMB"/>
    <property type="match status" value="1"/>
</dbReference>
<dbReference type="AlphaFoldDB" id="A0A2Z4IPQ5"/>
<proteinExistence type="predicted"/>